<dbReference type="PANTHER" id="PTHR18934:SF267">
    <property type="entry name" value="ATP-DEPENDENT RNA HELICASE YLR419W-RELATED"/>
    <property type="match status" value="1"/>
</dbReference>
<dbReference type="PROSITE" id="PS51192">
    <property type="entry name" value="HELICASE_ATP_BIND_1"/>
    <property type="match status" value="1"/>
</dbReference>
<dbReference type="Proteomes" id="UP001213000">
    <property type="component" value="Unassembled WGS sequence"/>
</dbReference>
<comment type="caution">
    <text evidence="8">The sequence shown here is derived from an EMBL/GenBank/DDBJ whole genome shotgun (WGS) entry which is preliminary data.</text>
</comment>
<feature type="domain" description="Helicase C-terminal" evidence="7">
    <location>
        <begin position="746"/>
        <end position="918"/>
    </location>
</feature>
<evidence type="ECO:0000313" key="9">
    <source>
        <dbReference type="Proteomes" id="UP001213000"/>
    </source>
</evidence>
<keyword evidence="9" id="KW-1185">Reference proteome</keyword>
<dbReference type="CDD" id="cd17917">
    <property type="entry name" value="DEXHc_RHA-like"/>
    <property type="match status" value="1"/>
</dbReference>
<sequence>MRSKKGIVKSGNAGNASKSSTSKALDTTPKPNAESPLFPPGYKYPLSLLHERCQKEAWEKPVIDTSVPEARHWGATYALYRFCNGMQLHRALPPGPRDYWHELAAEHKGAPEHLNWMYAADPFAAWKEVKERQAKAAQKREAAVSSSDNDPSQSSSLRASGVFKDSPEVRMAVSLREVVEMAIKEGFALYGNDSTQALEEETISQVSSQLKSLGFKDSQTKKASSFLSEPSPLLAQFLHSSSPLEAATEYLILSVPECDLPPKFLPSVNSSNPFVSSVYSGSSDIKKRWMEEKAVKEAGFPIHTVQALSANLKANEGWPALLVALGKRLLDVRNVDQSPSGMDPFILDEQELISLGGERHGDGHYTLPSFTGPITLHILYDAQENAYPRPGFCPMYITSDTVPAYVRLHMLSRILSVLGQPADEVVDSTFGTTLMRLLDEEWAQFEDHGPPDVHDVLGHLMPSKQTTQPLATFTPKMDVAKVTATNIRQGPQNRPVYEKKPVSKNITDARKRLPAFKAKVDFLRILLKDRVVVVVGETVPQYILESYEELSQGQSPNIIVTQPRRISAISVSDRVSEERGHDGTVGYAVRGKSKQGKLTQLLFCTTGVVLRRLNNGDRLQNVTHVVVDEVHERSLDGDFLLLALRQLVDTHPQLKIILMSATINHEIFSRYFSDAPVLSIPGITHPIDDKYLEDIIPMIGYLPTSDKQKLNDEKMLKKLRQIYPGLEDRALIALHNITNTKSIDYQVRIQISGLGNDSNRKRAGILIFLPGANEIRHCLDSINVKLKPGTVDTFPLHANLPIEDQSRVFSKTGKWKVIAATNVAETSITIDDIVYVIDTGKVKETHYSPTADLTRLEETLVTRAAARQRRGRAGRMQPGVCYKLYTRHVEEVDMEEFPKPEILRVPLEQVSLSAKVMDEHEDVKSTLSRLIDPPDPATIERAWSNLQELGAIDPSDNLTSLGRHIAMLPLDVRLAKMLVFGTIFHCLSPVLTIVALMSSKPLFTSPESSREEASKAKRRFIIENSDILTELEAFNQCWRLKGQPKALQAFCEENFISRTTLQEIFTLRREFCAALQERGFLAPDCDPMDSALNENSDNSNLLKAIILGGLWPRVARVHLPKSAIKFDKVQAGAVQRDNTAKEFKMFDLKEGRVFVHPGSVLFDCTVWKSPFLAYFHKYQSSKVFLRDATEVPLYALLLFGGPVSVDHVKGGLTVGNRDAFVCLRAWPRIGVLVNQLRQLLDLLLSNCIEDGSSLSEARDHPVILAMLSLLFQDGMTE</sequence>
<keyword evidence="1" id="KW-0547">Nucleotide-binding</keyword>
<dbReference type="InterPro" id="IPR027417">
    <property type="entry name" value="P-loop_NTPase"/>
</dbReference>
<dbReference type="EMBL" id="JANIEX010000273">
    <property type="protein sequence ID" value="KAJ3569724.1"/>
    <property type="molecule type" value="Genomic_DNA"/>
</dbReference>
<name>A0AAD5VTW9_9AGAR</name>
<keyword evidence="4" id="KW-0067">ATP-binding</keyword>
<evidence type="ECO:0000256" key="4">
    <source>
        <dbReference type="ARBA" id="ARBA00022840"/>
    </source>
</evidence>
<evidence type="ECO:0000256" key="3">
    <source>
        <dbReference type="ARBA" id="ARBA00022806"/>
    </source>
</evidence>
<dbReference type="InterPro" id="IPR011545">
    <property type="entry name" value="DEAD/DEAH_box_helicase_dom"/>
</dbReference>
<feature type="region of interest" description="Disordered" evidence="5">
    <location>
        <begin position="1"/>
        <end position="38"/>
    </location>
</feature>
<evidence type="ECO:0000259" key="7">
    <source>
        <dbReference type="PROSITE" id="PS51194"/>
    </source>
</evidence>
<dbReference type="InterPro" id="IPR011709">
    <property type="entry name" value="DEAD-box_helicase_OB_fold"/>
</dbReference>
<gene>
    <name evidence="8" type="ORF">NP233_g4864</name>
</gene>
<organism evidence="8 9">
    <name type="scientific">Leucocoprinus birnbaumii</name>
    <dbReference type="NCBI Taxonomy" id="56174"/>
    <lineage>
        <taxon>Eukaryota</taxon>
        <taxon>Fungi</taxon>
        <taxon>Dikarya</taxon>
        <taxon>Basidiomycota</taxon>
        <taxon>Agaricomycotina</taxon>
        <taxon>Agaricomycetes</taxon>
        <taxon>Agaricomycetidae</taxon>
        <taxon>Agaricales</taxon>
        <taxon>Agaricineae</taxon>
        <taxon>Agaricaceae</taxon>
        <taxon>Leucocoprinus</taxon>
    </lineage>
</organism>
<dbReference type="InterPro" id="IPR014001">
    <property type="entry name" value="Helicase_ATP-bd"/>
</dbReference>
<dbReference type="CDD" id="cd18791">
    <property type="entry name" value="SF2_C_RHA"/>
    <property type="match status" value="1"/>
</dbReference>
<dbReference type="PANTHER" id="PTHR18934">
    <property type="entry name" value="ATP-DEPENDENT RNA HELICASE"/>
    <property type="match status" value="1"/>
</dbReference>
<dbReference type="FunFam" id="1.20.120.1080:FF:000002">
    <property type="entry name" value="Putative ATP-dependent RNA helicase DHX36"/>
    <property type="match status" value="1"/>
</dbReference>
<dbReference type="InterPro" id="IPR001650">
    <property type="entry name" value="Helicase_C-like"/>
</dbReference>
<feature type="region of interest" description="Disordered" evidence="5">
    <location>
        <begin position="136"/>
        <end position="160"/>
    </location>
</feature>
<evidence type="ECO:0000256" key="1">
    <source>
        <dbReference type="ARBA" id="ARBA00022741"/>
    </source>
</evidence>
<dbReference type="Gene3D" id="1.20.120.1080">
    <property type="match status" value="1"/>
</dbReference>
<dbReference type="Pfam" id="PF07717">
    <property type="entry name" value="OB_NTP_bind"/>
    <property type="match status" value="1"/>
</dbReference>
<dbReference type="SMART" id="SM00487">
    <property type="entry name" value="DEXDc"/>
    <property type="match status" value="1"/>
</dbReference>
<dbReference type="GO" id="GO:0005524">
    <property type="term" value="F:ATP binding"/>
    <property type="evidence" value="ECO:0007669"/>
    <property type="project" value="UniProtKB-KW"/>
</dbReference>
<feature type="compositionally biased region" description="Low complexity" evidence="5">
    <location>
        <begin position="143"/>
        <end position="156"/>
    </location>
</feature>
<protein>
    <recommendedName>
        <fullName evidence="10">P-loop containing nucleoside triphosphate hydrolase protein</fullName>
    </recommendedName>
</protein>
<dbReference type="InterPro" id="IPR048333">
    <property type="entry name" value="HA2_WH"/>
</dbReference>
<proteinExistence type="predicted"/>
<dbReference type="GO" id="GO:0016787">
    <property type="term" value="F:hydrolase activity"/>
    <property type="evidence" value="ECO:0007669"/>
    <property type="project" value="UniProtKB-KW"/>
</dbReference>
<evidence type="ECO:0008006" key="10">
    <source>
        <dbReference type="Google" id="ProtNLM"/>
    </source>
</evidence>
<dbReference type="Pfam" id="PF00271">
    <property type="entry name" value="Helicase_C"/>
    <property type="match status" value="1"/>
</dbReference>
<dbReference type="PROSITE" id="PS51194">
    <property type="entry name" value="HELICASE_CTER"/>
    <property type="match status" value="1"/>
</dbReference>
<dbReference type="Pfam" id="PF24385">
    <property type="entry name" value="DSRM_DHX29"/>
    <property type="match status" value="1"/>
</dbReference>
<feature type="compositionally biased region" description="Polar residues" evidence="5">
    <location>
        <begin position="12"/>
        <end position="25"/>
    </location>
</feature>
<evidence type="ECO:0000256" key="2">
    <source>
        <dbReference type="ARBA" id="ARBA00022801"/>
    </source>
</evidence>
<accession>A0AAD5VTW9</accession>
<keyword evidence="3" id="KW-0347">Helicase</keyword>
<dbReference type="InterPro" id="IPR056328">
    <property type="entry name" value="DSRM_DHX29"/>
</dbReference>
<dbReference type="AlphaFoldDB" id="A0AAD5VTW9"/>
<dbReference type="Pfam" id="PF00270">
    <property type="entry name" value="DEAD"/>
    <property type="match status" value="1"/>
</dbReference>
<evidence type="ECO:0000256" key="5">
    <source>
        <dbReference type="SAM" id="MobiDB-lite"/>
    </source>
</evidence>
<dbReference type="SMART" id="SM00847">
    <property type="entry name" value="HA2"/>
    <property type="match status" value="1"/>
</dbReference>
<feature type="domain" description="Helicase ATP-binding" evidence="6">
    <location>
        <begin position="523"/>
        <end position="681"/>
    </location>
</feature>
<evidence type="ECO:0000259" key="6">
    <source>
        <dbReference type="PROSITE" id="PS51192"/>
    </source>
</evidence>
<dbReference type="SUPFAM" id="SSF52540">
    <property type="entry name" value="P-loop containing nucleoside triphosphate hydrolases"/>
    <property type="match status" value="1"/>
</dbReference>
<dbReference type="Pfam" id="PF21010">
    <property type="entry name" value="HA2_C"/>
    <property type="match status" value="1"/>
</dbReference>
<dbReference type="Pfam" id="PF04408">
    <property type="entry name" value="WHD_HA2"/>
    <property type="match status" value="1"/>
</dbReference>
<dbReference type="Gene3D" id="3.40.50.300">
    <property type="entry name" value="P-loop containing nucleotide triphosphate hydrolases"/>
    <property type="match status" value="2"/>
</dbReference>
<evidence type="ECO:0000313" key="8">
    <source>
        <dbReference type="EMBL" id="KAJ3569724.1"/>
    </source>
</evidence>
<dbReference type="GO" id="GO:0003723">
    <property type="term" value="F:RNA binding"/>
    <property type="evidence" value="ECO:0007669"/>
    <property type="project" value="TreeGrafter"/>
</dbReference>
<dbReference type="InterPro" id="IPR007502">
    <property type="entry name" value="Helicase-assoc_dom"/>
</dbReference>
<dbReference type="SMART" id="SM00490">
    <property type="entry name" value="HELICc"/>
    <property type="match status" value="1"/>
</dbReference>
<reference evidence="8" key="1">
    <citation type="submission" date="2022-07" db="EMBL/GenBank/DDBJ databases">
        <title>Genome Sequence of Leucocoprinus birnbaumii.</title>
        <authorList>
            <person name="Buettner E."/>
        </authorList>
    </citation>
    <scope>NUCLEOTIDE SEQUENCE</scope>
    <source>
        <strain evidence="8">VT141</strain>
    </source>
</reference>
<keyword evidence="2" id="KW-0378">Hydrolase</keyword>
<dbReference type="GO" id="GO:0004386">
    <property type="term" value="F:helicase activity"/>
    <property type="evidence" value="ECO:0007669"/>
    <property type="project" value="UniProtKB-KW"/>
</dbReference>